<name>A0A8X6PQ78_NEPPI</name>
<gene>
    <name evidence="1" type="ORF">NPIL_649481</name>
</gene>
<dbReference type="OrthoDB" id="6418447at2759"/>
<dbReference type="EMBL" id="BMAW01022871">
    <property type="protein sequence ID" value="GFT79989.1"/>
    <property type="molecule type" value="Genomic_DNA"/>
</dbReference>
<accession>A0A8X6PQ78</accession>
<proteinExistence type="predicted"/>
<organism evidence="1 2">
    <name type="scientific">Nephila pilipes</name>
    <name type="common">Giant wood spider</name>
    <name type="synonym">Nephila maculata</name>
    <dbReference type="NCBI Taxonomy" id="299642"/>
    <lineage>
        <taxon>Eukaryota</taxon>
        <taxon>Metazoa</taxon>
        <taxon>Ecdysozoa</taxon>
        <taxon>Arthropoda</taxon>
        <taxon>Chelicerata</taxon>
        <taxon>Arachnida</taxon>
        <taxon>Araneae</taxon>
        <taxon>Araneomorphae</taxon>
        <taxon>Entelegynae</taxon>
        <taxon>Araneoidea</taxon>
        <taxon>Nephilidae</taxon>
        <taxon>Nephila</taxon>
    </lineage>
</organism>
<keyword evidence="2" id="KW-1185">Reference proteome</keyword>
<comment type="caution">
    <text evidence="1">The sequence shown here is derived from an EMBL/GenBank/DDBJ whole genome shotgun (WGS) entry which is preliminary data.</text>
</comment>
<evidence type="ECO:0000313" key="1">
    <source>
        <dbReference type="EMBL" id="GFT79989.1"/>
    </source>
</evidence>
<evidence type="ECO:0000313" key="2">
    <source>
        <dbReference type="Proteomes" id="UP000887013"/>
    </source>
</evidence>
<dbReference type="AlphaFoldDB" id="A0A8X6PQ78"/>
<dbReference type="Proteomes" id="UP000887013">
    <property type="component" value="Unassembled WGS sequence"/>
</dbReference>
<protein>
    <submittedName>
        <fullName evidence="1">Uncharacterized protein</fullName>
    </submittedName>
</protein>
<reference evidence="1" key="1">
    <citation type="submission" date="2020-08" db="EMBL/GenBank/DDBJ databases">
        <title>Multicomponent nature underlies the extraordinary mechanical properties of spider dragline silk.</title>
        <authorList>
            <person name="Kono N."/>
            <person name="Nakamura H."/>
            <person name="Mori M."/>
            <person name="Yoshida Y."/>
            <person name="Ohtoshi R."/>
            <person name="Malay A.D."/>
            <person name="Moran D.A.P."/>
            <person name="Tomita M."/>
            <person name="Numata K."/>
            <person name="Arakawa K."/>
        </authorList>
    </citation>
    <scope>NUCLEOTIDE SEQUENCE</scope>
</reference>
<sequence length="94" mass="11120">MQSIVHPHLQYRKVCAQLIPKRLIPAHKKQRIGLSLQHLINFYKYQVFVKCIIEGYESCPLYIPESKRISMEWKHTLFSLPKISKSMPAARKRT</sequence>